<sequence>MESPTGGEMEWFYDKGSSPLERLPNEMLHEIWLLSMSLDLPRASPTLSSKIQSPATRTIFAKMVEPKFDFTYPTSNLSDNGGFIFGHIGRSDDVDASTVKLLIASSSFTRDVFRYIRKMAKERLETSIVSTVTKTALYSLPSLKLPPETVIPSRFIEQPRGRHNLDLLGALLMAGATLKADTDVGLLLQDALEYDSLGAFDQLLSFIPFRDVSASVLDDAITQLHAEGCVIHFFLRFRESTNRSYLHRSFANFDRERYPALWASTQKFLAVWYFTESSKMERRALGANPSILKSPALFSSNPSRLQEYFKYWAGREVDSPNDGQGGDEQ</sequence>
<name>A0A9P4IRI3_9PEZI</name>
<evidence type="ECO:0000313" key="1">
    <source>
        <dbReference type="EMBL" id="KAF2104733.1"/>
    </source>
</evidence>
<proteinExistence type="predicted"/>
<dbReference type="OrthoDB" id="4167490at2759"/>
<accession>A0A9P4IRI3</accession>
<dbReference type="AlphaFoldDB" id="A0A9P4IRI3"/>
<comment type="caution">
    <text evidence="1">The sequence shown here is derived from an EMBL/GenBank/DDBJ whole genome shotgun (WGS) entry which is preliminary data.</text>
</comment>
<dbReference type="EMBL" id="ML978121">
    <property type="protein sequence ID" value="KAF2104733.1"/>
    <property type="molecule type" value="Genomic_DNA"/>
</dbReference>
<protein>
    <submittedName>
        <fullName evidence="1">Uncharacterized protein</fullName>
    </submittedName>
</protein>
<evidence type="ECO:0000313" key="2">
    <source>
        <dbReference type="Proteomes" id="UP000799772"/>
    </source>
</evidence>
<gene>
    <name evidence="1" type="ORF">NA57DRAFT_51539</name>
</gene>
<organism evidence="1 2">
    <name type="scientific">Rhizodiscina lignyota</name>
    <dbReference type="NCBI Taxonomy" id="1504668"/>
    <lineage>
        <taxon>Eukaryota</taxon>
        <taxon>Fungi</taxon>
        <taxon>Dikarya</taxon>
        <taxon>Ascomycota</taxon>
        <taxon>Pezizomycotina</taxon>
        <taxon>Dothideomycetes</taxon>
        <taxon>Pleosporomycetidae</taxon>
        <taxon>Aulographales</taxon>
        <taxon>Rhizodiscinaceae</taxon>
        <taxon>Rhizodiscina</taxon>
    </lineage>
</organism>
<keyword evidence="2" id="KW-1185">Reference proteome</keyword>
<dbReference type="Proteomes" id="UP000799772">
    <property type="component" value="Unassembled WGS sequence"/>
</dbReference>
<reference evidence="1" key="1">
    <citation type="journal article" date="2020" name="Stud. Mycol.">
        <title>101 Dothideomycetes genomes: a test case for predicting lifestyles and emergence of pathogens.</title>
        <authorList>
            <person name="Haridas S."/>
            <person name="Albert R."/>
            <person name="Binder M."/>
            <person name="Bloem J."/>
            <person name="Labutti K."/>
            <person name="Salamov A."/>
            <person name="Andreopoulos B."/>
            <person name="Baker S."/>
            <person name="Barry K."/>
            <person name="Bills G."/>
            <person name="Bluhm B."/>
            <person name="Cannon C."/>
            <person name="Castanera R."/>
            <person name="Culley D."/>
            <person name="Daum C."/>
            <person name="Ezra D."/>
            <person name="Gonzalez J."/>
            <person name="Henrissat B."/>
            <person name="Kuo A."/>
            <person name="Liang C."/>
            <person name="Lipzen A."/>
            <person name="Lutzoni F."/>
            <person name="Magnuson J."/>
            <person name="Mondo S."/>
            <person name="Nolan M."/>
            <person name="Ohm R."/>
            <person name="Pangilinan J."/>
            <person name="Park H.-J."/>
            <person name="Ramirez L."/>
            <person name="Alfaro M."/>
            <person name="Sun H."/>
            <person name="Tritt A."/>
            <person name="Yoshinaga Y."/>
            <person name="Zwiers L.-H."/>
            <person name="Turgeon B."/>
            <person name="Goodwin S."/>
            <person name="Spatafora J."/>
            <person name="Crous P."/>
            <person name="Grigoriev I."/>
        </authorList>
    </citation>
    <scope>NUCLEOTIDE SEQUENCE</scope>
    <source>
        <strain evidence="1">CBS 133067</strain>
    </source>
</reference>